<dbReference type="PRINTS" id="PR00747">
    <property type="entry name" value="GLYHDRLASE47"/>
</dbReference>
<evidence type="ECO:0000256" key="11">
    <source>
        <dbReference type="PIRSR" id="PIRSR601382-1"/>
    </source>
</evidence>
<comment type="catalytic activity">
    <reaction evidence="9">
        <text>N(4)-(alpha-D-Man-(1-&gt;2)-alpha-D-Man-(1-&gt;2)-alpha-D-Man-(1-&gt;3)-[alpha-D-Man-(1-&gt;3)-[alpha-D-Man-(1-&gt;2)-alpha-D-Man-(1-&gt;6)]-alpha-D-Man-(1-&gt;6)]-beta-D-Man-(1-&gt;4)-beta-D-GlcNAc-(1-&gt;4)-beta-D-GlcNAc)-L-asparaginyl-[protein] (N-glucan mannose isomer 8A1,2,3B1,3) + 3 H2O = N(4)-(alpha-D-Man-(1-&gt;3)-[alpha-D-Man-(1-&gt;3)-[alpha-D-Man-(1-&gt;6)]-alpha-D-Man-(1-&gt;6)]-beta-D-Man-(1-&gt;4)-beta-D-GlcNAc-(1-&gt;4)-beta-D-GlcNAc)-L-asparaginyl-[protein] (N-glucan mannose isomer 5A1,2) + 3 beta-D-mannose</text>
        <dbReference type="Rhea" id="RHEA:56028"/>
        <dbReference type="Rhea" id="RHEA-COMP:14358"/>
        <dbReference type="Rhea" id="RHEA-COMP:14367"/>
        <dbReference type="ChEBI" id="CHEBI:15377"/>
        <dbReference type="ChEBI" id="CHEBI:28563"/>
        <dbReference type="ChEBI" id="CHEBI:59087"/>
        <dbReference type="ChEBI" id="CHEBI:60628"/>
        <dbReference type="EC" id="3.2.1.113"/>
    </reaction>
</comment>
<evidence type="ECO:0000256" key="3">
    <source>
        <dbReference type="ARBA" id="ARBA00007658"/>
    </source>
</evidence>
<reference evidence="16" key="1">
    <citation type="submission" date="2022-08" db="EMBL/GenBank/DDBJ databases">
        <authorList>
            <consortium name="DOE Joint Genome Institute"/>
            <person name="Min B."/>
            <person name="Riley R."/>
            <person name="Sierra-Patev S."/>
            <person name="Naranjo-Ortiz M."/>
            <person name="Looney B."/>
            <person name="Konkel Z."/>
            <person name="Slot J.C."/>
            <person name="Sakamoto Y."/>
            <person name="Steenwyk J.L."/>
            <person name="Rokas A."/>
            <person name="Carro J."/>
            <person name="Camarero S."/>
            <person name="Ferreira P."/>
            <person name="Molpeceres G."/>
            <person name="Ruiz-Duenas F.J."/>
            <person name="Serrano A."/>
            <person name="Henrissat B."/>
            <person name="Drula E."/>
            <person name="Hughes K.W."/>
            <person name="Mata J.L."/>
            <person name="Ishikawa N.K."/>
            <person name="Vargas-Isla R."/>
            <person name="Ushijima S."/>
            <person name="Smith C.A."/>
            <person name="Ahrendt S."/>
            <person name="Andreopoulos W."/>
            <person name="He G."/>
            <person name="Labutti K."/>
            <person name="Lipzen A."/>
            <person name="Ng V."/>
            <person name="Sandor L."/>
            <person name="Barry K."/>
            <person name="Martinez A.T."/>
            <person name="Xiao Y."/>
            <person name="Gibbons J.G."/>
            <person name="Terashima K."/>
            <person name="Hibbett D.S."/>
            <person name="Grigoriev I.V."/>
        </authorList>
    </citation>
    <scope>NUCLEOTIDE SEQUENCE</scope>
    <source>
        <strain evidence="16">TFB7829</strain>
    </source>
</reference>
<dbReference type="AlphaFoldDB" id="A0AA38Q7T2"/>
<dbReference type="Proteomes" id="UP001163850">
    <property type="component" value="Unassembled WGS sequence"/>
</dbReference>
<evidence type="ECO:0000256" key="2">
    <source>
        <dbReference type="ARBA" id="ARBA00004922"/>
    </source>
</evidence>
<feature type="chain" id="PRO_5041233369" description="alpha-1,2-Mannosidase" evidence="15">
    <location>
        <begin position="23"/>
        <end position="548"/>
    </location>
</feature>
<evidence type="ECO:0000256" key="13">
    <source>
        <dbReference type="PIRSR" id="PIRSR601382-3"/>
    </source>
</evidence>
<evidence type="ECO:0000256" key="9">
    <source>
        <dbReference type="ARBA" id="ARBA00047669"/>
    </source>
</evidence>
<dbReference type="EC" id="3.2.1.-" evidence="14"/>
<keyword evidence="12" id="KW-0106">Calcium</keyword>
<comment type="pathway">
    <text evidence="2">Protein modification; protein glycosylation.</text>
</comment>
<comment type="cofactor">
    <cofactor evidence="1 12">
        <name>Ca(2+)</name>
        <dbReference type="ChEBI" id="CHEBI:29108"/>
    </cofactor>
</comment>
<evidence type="ECO:0000256" key="6">
    <source>
        <dbReference type="ARBA" id="ARBA00023157"/>
    </source>
</evidence>
<evidence type="ECO:0000256" key="5">
    <source>
        <dbReference type="ARBA" id="ARBA00022801"/>
    </source>
</evidence>
<sequence>MVKLLSPLKWAVVFCSCSYSYAGPVQVPGLQVPASAAANQEAVKDIFLQSYNAYSQFAFGHDSLLPVSKSFVDDRNGWGATIADALGTMSSSQDLFDQALDFVSKVDFRESNTPSSVSLFETTIRYVGGMISAYELSGKQHQILVQQAQQLVDKMVFSWVEPNQTIPFGEIFFSNNTPIVAVNNVAEAGTLDVEWSRVTLYTGNQTYTKLSEGSVRTIANLAHDLKTLGLPPQLVDPTDDMFVDAFLTWGGGTDSYLEYLIKYARITNTDDNLFADSWHAAVDSSIKILQRTSTVGDHIYLADWNAGEILLEGSHLACFQGGNWIFGGKLLNNQTIVDIGLELVDACWNTYASTETGIGPETFAFIAQDGTFSQPTAQELAFYQEHGFWITSTTLGPSDYIQRPEVLESNFYAWRATGDTKYLDRAASAITSFQKFLVAKETNGFAGLNDVNDFNAGLEDDTESFWFAEVLKYLYLTFDDPQNISLDNFVFNTEGQVFEAPPAKAVYGSGTPRSASGQFQTKTSDGLPLPVISPDPLVTIKPGPMNGQ</sequence>
<feature type="active site" description="Proton donor" evidence="11">
    <location>
        <position position="121"/>
    </location>
</feature>
<feature type="signal peptide" evidence="15">
    <location>
        <begin position="1"/>
        <end position="22"/>
    </location>
</feature>
<feature type="active site" evidence="11">
    <location>
        <position position="254"/>
    </location>
</feature>
<evidence type="ECO:0000256" key="15">
    <source>
        <dbReference type="SAM" id="SignalP"/>
    </source>
</evidence>
<gene>
    <name evidence="16" type="ORF">F5890DRAFT_1403304</name>
</gene>
<dbReference type="Pfam" id="PF01532">
    <property type="entry name" value="Glyco_hydro_47"/>
    <property type="match status" value="1"/>
</dbReference>
<dbReference type="GO" id="GO:0004571">
    <property type="term" value="F:mannosyl-oligosaccharide 1,2-alpha-mannosidase activity"/>
    <property type="evidence" value="ECO:0007669"/>
    <property type="project" value="UniProtKB-EC"/>
</dbReference>
<evidence type="ECO:0000313" key="16">
    <source>
        <dbReference type="EMBL" id="KAJ3988366.1"/>
    </source>
</evidence>
<evidence type="ECO:0000313" key="17">
    <source>
        <dbReference type="Proteomes" id="UP001163850"/>
    </source>
</evidence>
<dbReference type="GO" id="GO:0016020">
    <property type="term" value="C:membrane"/>
    <property type="evidence" value="ECO:0007669"/>
    <property type="project" value="InterPro"/>
</dbReference>
<dbReference type="GO" id="GO:0005783">
    <property type="term" value="C:endoplasmic reticulum"/>
    <property type="evidence" value="ECO:0007669"/>
    <property type="project" value="TreeGrafter"/>
</dbReference>
<dbReference type="InterPro" id="IPR050749">
    <property type="entry name" value="Glycosyl_Hydrolase_47"/>
</dbReference>
<comment type="caution">
    <text evidence="16">The sequence shown here is derived from an EMBL/GenBank/DDBJ whole genome shotgun (WGS) entry which is preliminary data.</text>
</comment>
<evidence type="ECO:0000256" key="4">
    <source>
        <dbReference type="ARBA" id="ARBA00022729"/>
    </source>
</evidence>
<name>A0AA38Q7T2_9AGAR</name>
<evidence type="ECO:0000256" key="14">
    <source>
        <dbReference type="RuleBase" id="RU361193"/>
    </source>
</evidence>
<proteinExistence type="inferred from homology"/>
<accession>A0AA38Q7T2</accession>
<keyword evidence="4 15" id="KW-0732">Signal</keyword>
<evidence type="ECO:0000256" key="8">
    <source>
        <dbReference type="ARBA" id="ARBA00023295"/>
    </source>
</evidence>
<dbReference type="GO" id="GO:0036503">
    <property type="term" value="P:ERAD pathway"/>
    <property type="evidence" value="ECO:0007669"/>
    <property type="project" value="UniProtKB-ARBA"/>
</dbReference>
<evidence type="ECO:0000256" key="1">
    <source>
        <dbReference type="ARBA" id="ARBA00001913"/>
    </source>
</evidence>
<evidence type="ECO:0000256" key="7">
    <source>
        <dbReference type="ARBA" id="ARBA00023180"/>
    </source>
</evidence>
<dbReference type="GO" id="GO:0005509">
    <property type="term" value="F:calcium ion binding"/>
    <property type="evidence" value="ECO:0007669"/>
    <property type="project" value="InterPro"/>
</dbReference>
<dbReference type="EMBL" id="MU801910">
    <property type="protein sequence ID" value="KAJ3988366.1"/>
    <property type="molecule type" value="Genomic_DNA"/>
</dbReference>
<protein>
    <recommendedName>
        <fullName evidence="14">alpha-1,2-Mannosidase</fullName>
        <ecNumber evidence="14">3.2.1.-</ecNumber>
    </recommendedName>
</protein>
<feature type="disulfide bond" evidence="13">
    <location>
        <begin position="318"/>
        <end position="347"/>
    </location>
</feature>
<dbReference type="SUPFAM" id="SSF48225">
    <property type="entry name" value="Seven-hairpin glycosidases"/>
    <property type="match status" value="1"/>
</dbReference>
<keyword evidence="7" id="KW-0325">Glycoprotein</keyword>
<keyword evidence="5 14" id="KW-0378">Hydrolase</keyword>
<dbReference type="InterPro" id="IPR012341">
    <property type="entry name" value="6hp_glycosidase-like_sf"/>
</dbReference>
<keyword evidence="12" id="KW-0479">Metal-binding</keyword>
<feature type="active site" evidence="11">
    <location>
        <position position="405"/>
    </location>
</feature>
<dbReference type="InterPro" id="IPR036026">
    <property type="entry name" value="Seven-hairpin_glycosidases"/>
</dbReference>
<dbReference type="PANTHER" id="PTHR11742">
    <property type="entry name" value="MANNOSYL-OLIGOSACCHARIDE ALPHA-1,2-MANNOSIDASE-RELATED"/>
    <property type="match status" value="1"/>
</dbReference>
<comment type="catalytic activity">
    <reaction evidence="10">
        <text>N(4)-(alpha-D-Man-(1-&gt;2)-alpha-D-Man-(1-&gt;2)-alpha-D-Man-(1-&gt;3)-[alpha-D-Man-(1-&gt;2)-alpha-D-Man-(1-&gt;3)-[alpha-D-Man-(1-&gt;2)-alpha-D-Man-(1-&gt;6)]-alpha-D-Man-(1-&gt;6)]-beta-D-Man-(1-&gt;4)-beta-D-GlcNAc-(1-&gt;4)-beta-D-GlcNAc)-L-asparaginyl-[protein] (N-glucan mannose isomer 9A1,2,3B1,2,3) + 4 H2O = N(4)-(alpha-D-Man-(1-&gt;3)-[alpha-D-Man-(1-&gt;3)-[alpha-D-Man-(1-&gt;6)]-alpha-D-Man-(1-&gt;6)]-beta-D-Man-(1-&gt;4)-beta-D-GlcNAc-(1-&gt;4)-beta-D-GlcNAc)-L-asparaginyl-[protein] (N-glucan mannose isomer 5A1,2) + 4 beta-D-mannose</text>
        <dbReference type="Rhea" id="RHEA:56008"/>
        <dbReference type="Rhea" id="RHEA-COMP:14356"/>
        <dbReference type="Rhea" id="RHEA-COMP:14367"/>
        <dbReference type="ChEBI" id="CHEBI:15377"/>
        <dbReference type="ChEBI" id="CHEBI:28563"/>
        <dbReference type="ChEBI" id="CHEBI:59087"/>
        <dbReference type="ChEBI" id="CHEBI:139493"/>
        <dbReference type="EC" id="3.2.1.113"/>
    </reaction>
</comment>
<keyword evidence="6 13" id="KW-1015">Disulfide bond</keyword>
<evidence type="ECO:0000256" key="12">
    <source>
        <dbReference type="PIRSR" id="PIRSR601382-2"/>
    </source>
</evidence>
<feature type="active site" description="Proton donor" evidence="11">
    <location>
        <position position="361"/>
    </location>
</feature>
<feature type="binding site" evidence="12">
    <location>
        <position position="493"/>
    </location>
    <ligand>
        <name>Ca(2+)</name>
        <dbReference type="ChEBI" id="CHEBI:29108"/>
    </ligand>
</feature>
<evidence type="ECO:0000256" key="10">
    <source>
        <dbReference type="ARBA" id="ARBA00048605"/>
    </source>
</evidence>
<comment type="similarity">
    <text evidence="3 14">Belongs to the glycosyl hydrolase 47 family.</text>
</comment>
<organism evidence="16 17">
    <name type="scientific">Lentinula detonsa</name>
    <dbReference type="NCBI Taxonomy" id="2804962"/>
    <lineage>
        <taxon>Eukaryota</taxon>
        <taxon>Fungi</taxon>
        <taxon>Dikarya</taxon>
        <taxon>Basidiomycota</taxon>
        <taxon>Agaricomycotina</taxon>
        <taxon>Agaricomycetes</taxon>
        <taxon>Agaricomycetidae</taxon>
        <taxon>Agaricales</taxon>
        <taxon>Marasmiineae</taxon>
        <taxon>Omphalotaceae</taxon>
        <taxon>Lentinula</taxon>
    </lineage>
</organism>
<dbReference type="PANTHER" id="PTHR11742:SF101">
    <property type="entry name" value="MANNOSYL-OLIGOSACCHARIDE ALPHA-1,2-MANNOSIDASE 1B"/>
    <property type="match status" value="1"/>
</dbReference>
<keyword evidence="8 14" id="KW-0326">Glycosidase</keyword>
<dbReference type="GO" id="GO:0005975">
    <property type="term" value="P:carbohydrate metabolic process"/>
    <property type="evidence" value="ECO:0007669"/>
    <property type="project" value="InterPro"/>
</dbReference>
<dbReference type="InterPro" id="IPR001382">
    <property type="entry name" value="Glyco_hydro_47"/>
</dbReference>
<dbReference type="Gene3D" id="1.50.10.10">
    <property type="match status" value="1"/>
</dbReference>